<organism evidence="1">
    <name type="scientific">marine sediment metagenome</name>
    <dbReference type="NCBI Taxonomy" id="412755"/>
    <lineage>
        <taxon>unclassified sequences</taxon>
        <taxon>metagenomes</taxon>
        <taxon>ecological metagenomes</taxon>
    </lineage>
</organism>
<accession>X0ZJJ9</accession>
<sequence length="61" mass="7204">MLKIRARACIKCREYVIIYPNNPENQNIIKIFEANHRGHTLITSDIDEVKDQYKNMNGQEL</sequence>
<proteinExistence type="predicted"/>
<name>X0ZJJ9_9ZZZZ</name>
<evidence type="ECO:0000313" key="1">
    <source>
        <dbReference type="EMBL" id="GAG69830.1"/>
    </source>
</evidence>
<protein>
    <submittedName>
        <fullName evidence="1">Uncharacterized protein</fullName>
    </submittedName>
</protein>
<comment type="caution">
    <text evidence="1">The sequence shown here is derived from an EMBL/GenBank/DDBJ whole genome shotgun (WGS) entry which is preliminary data.</text>
</comment>
<dbReference type="EMBL" id="BART01001489">
    <property type="protein sequence ID" value="GAG69830.1"/>
    <property type="molecule type" value="Genomic_DNA"/>
</dbReference>
<dbReference type="AlphaFoldDB" id="X0ZJJ9"/>
<gene>
    <name evidence="1" type="ORF">S01H4_05217</name>
</gene>
<reference evidence="1" key="1">
    <citation type="journal article" date="2014" name="Front. Microbiol.">
        <title>High frequency of phylogenetically diverse reductive dehalogenase-homologous genes in deep subseafloor sedimentary metagenomes.</title>
        <authorList>
            <person name="Kawai M."/>
            <person name="Futagami T."/>
            <person name="Toyoda A."/>
            <person name="Takaki Y."/>
            <person name="Nishi S."/>
            <person name="Hori S."/>
            <person name="Arai W."/>
            <person name="Tsubouchi T."/>
            <person name="Morono Y."/>
            <person name="Uchiyama I."/>
            <person name="Ito T."/>
            <person name="Fujiyama A."/>
            <person name="Inagaki F."/>
            <person name="Takami H."/>
        </authorList>
    </citation>
    <scope>NUCLEOTIDE SEQUENCE</scope>
    <source>
        <strain evidence="1">Expedition CK06-06</strain>
    </source>
</reference>